<name>A0A545VHX1_9HYPO</name>
<feature type="compositionally biased region" description="Basic and acidic residues" evidence="2">
    <location>
        <begin position="32"/>
        <end position="53"/>
    </location>
</feature>
<dbReference type="Proteomes" id="UP000315783">
    <property type="component" value="Unassembled WGS sequence"/>
</dbReference>
<feature type="compositionally biased region" description="Basic and acidic residues" evidence="2">
    <location>
        <begin position="1"/>
        <end position="13"/>
    </location>
</feature>
<feature type="region of interest" description="Disordered" evidence="2">
    <location>
        <begin position="132"/>
        <end position="159"/>
    </location>
</feature>
<feature type="region of interest" description="Disordered" evidence="2">
    <location>
        <begin position="507"/>
        <end position="572"/>
    </location>
</feature>
<dbReference type="STRING" id="43265.A0A545VHX1"/>
<organism evidence="3 4">
    <name type="scientific">Cordyceps javanica</name>
    <dbReference type="NCBI Taxonomy" id="43265"/>
    <lineage>
        <taxon>Eukaryota</taxon>
        <taxon>Fungi</taxon>
        <taxon>Dikarya</taxon>
        <taxon>Ascomycota</taxon>
        <taxon>Pezizomycotina</taxon>
        <taxon>Sordariomycetes</taxon>
        <taxon>Hypocreomycetidae</taxon>
        <taxon>Hypocreales</taxon>
        <taxon>Cordycipitaceae</taxon>
        <taxon>Cordyceps</taxon>
    </lineage>
</organism>
<dbReference type="AlphaFoldDB" id="A0A545VHX1"/>
<accession>A0A545VHX1</accession>
<dbReference type="Gene3D" id="6.10.280.220">
    <property type="match status" value="1"/>
</dbReference>
<keyword evidence="4" id="KW-1185">Reference proteome</keyword>
<evidence type="ECO:0000256" key="2">
    <source>
        <dbReference type="SAM" id="MobiDB-lite"/>
    </source>
</evidence>
<evidence type="ECO:0000313" key="4">
    <source>
        <dbReference type="Proteomes" id="UP000315783"/>
    </source>
</evidence>
<feature type="compositionally biased region" description="Basic and acidic residues" evidence="2">
    <location>
        <begin position="475"/>
        <end position="491"/>
    </location>
</feature>
<keyword evidence="1" id="KW-0175">Coiled coil</keyword>
<dbReference type="EMBL" id="SPUK01000001">
    <property type="protein sequence ID" value="TQW01325.1"/>
    <property type="molecule type" value="Genomic_DNA"/>
</dbReference>
<feature type="compositionally biased region" description="Polar residues" evidence="2">
    <location>
        <begin position="139"/>
        <end position="154"/>
    </location>
</feature>
<feature type="region of interest" description="Disordered" evidence="2">
    <location>
        <begin position="362"/>
        <end position="418"/>
    </location>
</feature>
<evidence type="ECO:0000256" key="1">
    <source>
        <dbReference type="SAM" id="Coils"/>
    </source>
</evidence>
<comment type="caution">
    <text evidence="3">The sequence shown here is derived from an EMBL/GenBank/DDBJ whole genome shotgun (WGS) entry which is preliminary data.</text>
</comment>
<proteinExistence type="predicted"/>
<feature type="region of interest" description="Disordered" evidence="2">
    <location>
        <begin position="475"/>
        <end position="495"/>
    </location>
</feature>
<gene>
    <name evidence="3" type="ORF">IF1G_01256</name>
</gene>
<feature type="compositionally biased region" description="Acidic residues" evidence="2">
    <location>
        <begin position="516"/>
        <end position="542"/>
    </location>
</feature>
<protein>
    <submittedName>
        <fullName evidence="3">Uncharacterized protein</fullName>
    </submittedName>
</protein>
<feature type="compositionally biased region" description="Basic and acidic residues" evidence="2">
    <location>
        <begin position="554"/>
        <end position="564"/>
    </location>
</feature>
<dbReference type="SUPFAM" id="SSF57997">
    <property type="entry name" value="Tropomyosin"/>
    <property type="match status" value="1"/>
</dbReference>
<feature type="coiled-coil region" evidence="1">
    <location>
        <begin position="257"/>
        <end position="319"/>
    </location>
</feature>
<reference evidence="3 4" key="1">
    <citation type="journal article" date="2019" name="Appl. Microbiol. Biotechnol.">
        <title>Genome sequence of Isaria javanica and comparative genome analysis insights into family S53 peptidase evolution in fungal entomopathogens.</title>
        <authorList>
            <person name="Lin R."/>
            <person name="Zhang X."/>
            <person name="Xin B."/>
            <person name="Zou M."/>
            <person name="Gao Y."/>
            <person name="Qin F."/>
            <person name="Hu Q."/>
            <person name="Xie B."/>
            <person name="Cheng X."/>
        </authorList>
    </citation>
    <scope>NUCLEOTIDE SEQUENCE [LARGE SCALE GENOMIC DNA]</scope>
    <source>
        <strain evidence="3 4">IJ1G</strain>
    </source>
</reference>
<feature type="compositionally biased region" description="Low complexity" evidence="2">
    <location>
        <begin position="373"/>
        <end position="386"/>
    </location>
</feature>
<evidence type="ECO:0000313" key="3">
    <source>
        <dbReference type="EMBL" id="TQW01325.1"/>
    </source>
</evidence>
<feature type="region of interest" description="Disordered" evidence="2">
    <location>
        <begin position="187"/>
        <end position="208"/>
    </location>
</feature>
<feature type="region of interest" description="Disordered" evidence="2">
    <location>
        <begin position="1"/>
        <end position="88"/>
    </location>
</feature>
<sequence length="572" mass="63912">MEVSDRDSKEGTRVHAAKSVVLETELQPPEVVQEHSLHRAQTEDFEVWLRQDEPSPEQPINKRIQQPTPEYDDNDTEDARRKRPRLAGEVCQNAFVDSGPTARPYRTERTAKIDVERQAIVKELASPIKFGHLSEDRYTATNSPNPRTQPSDDASQGPGEARLIELPAYSCTTQTRSLVSALALEAAAPPPREESNSEARLSSPSASAGSCAVSGYQTALQKPALVEQPAATLTQRLSGDQQAADMVRRAASMYQRAEDLDRQAADLASRAASMDQRVVNLDRRVVDLNRRAADLDRRAADLERRAADLDLRAASIDQRVADLDQRAAEFDQRALDMDRPAAGVWQRPADLDQRSADLEERFSDHDQRIGYLRQQSRAPSRQPSRASNHKAAQLRPGSYANGHFDDSDYSGSEDAGSVCANEEDAGHRLKAAHFSRGRLSSKQKNDLIRWKKEGRSDDWIAKQLNRKKENIPKLVEDARNKRTARSDRGDSPDWQLILQTTPSLPDLSKEIITISDDSESDDSGLESDDSDLELDDSDLESEMLDHTGVVNGDHNVEHQDENKNNKSQRFSW</sequence>